<dbReference type="Pfam" id="PF00118">
    <property type="entry name" value="Cpn60_TCP1"/>
    <property type="match status" value="1"/>
</dbReference>
<accession>A0AAV2SJQ1</accession>
<dbReference type="GO" id="GO:0140662">
    <property type="term" value="F:ATP-dependent protein folding chaperone"/>
    <property type="evidence" value="ECO:0007669"/>
    <property type="project" value="InterPro"/>
</dbReference>
<evidence type="ECO:0000313" key="7">
    <source>
        <dbReference type="Proteomes" id="UP001497623"/>
    </source>
</evidence>
<evidence type="ECO:0000256" key="2">
    <source>
        <dbReference type="ARBA" id="ARBA00022741"/>
    </source>
</evidence>
<keyword evidence="4 5" id="KW-0143">Chaperone</keyword>
<evidence type="ECO:0000256" key="1">
    <source>
        <dbReference type="ARBA" id="ARBA00008020"/>
    </source>
</evidence>
<keyword evidence="3 5" id="KW-0067">ATP-binding</keyword>
<dbReference type="AlphaFoldDB" id="A0AAV2SJQ1"/>
<comment type="similarity">
    <text evidence="1 5">Belongs to the TCP-1 chaperonin family.</text>
</comment>
<keyword evidence="7" id="KW-1185">Reference proteome</keyword>
<name>A0AAV2SJQ1_MEGNR</name>
<keyword evidence="2 5" id="KW-0547">Nucleotide-binding</keyword>
<reference evidence="6 7" key="1">
    <citation type="submission" date="2024-05" db="EMBL/GenBank/DDBJ databases">
        <authorList>
            <person name="Wallberg A."/>
        </authorList>
    </citation>
    <scope>NUCLEOTIDE SEQUENCE [LARGE SCALE GENOMIC DNA]</scope>
</reference>
<gene>
    <name evidence="6" type="ORF">MNOR_LOCUS37321</name>
</gene>
<dbReference type="SUPFAM" id="SSF48592">
    <property type="entry name" value="GroEL equatorial domain-like"/>
    <property type="match status" value="1"/>
</dbReference>
<evidence type="ECO:0000256" key="4">
    <source>
        <dbReference type="ARBA" id="ARBA00023186"/>
    </source>
</evidence>
<dbReference type="InterPro" id="IPR042619">
    <property type="entry name" value="BBS10"/>
</dbReference>
<dbReference type="InterPro" id="IPR027413">
    <property type="entry name" value="GROEL-like_equatorial_sf"/>
</dbReference>
<dbReference type="Gene3D" id="1.10.560.10">
    <property type="entry name" value="GroEL-like equatorial domain"/>
    <property type="match status" value="1"/>
</dbReference>
<dbReference type="EMBL" id="CAXKWB010074258">
    <property type="protein sequence ID" value="CAL4197849.1"/>
    <property type="molecule type" value="Genomic_DNA"/>
</dbReference>
<dbReference type="SUPFAM" id="SSF52029">
    <property type="entry name" value="GroEL apical domain-like"/>
    <property type="match status" value="1"/>
</dbReference>
<dbReference type="PANTHER" id="PTHR14667:SF2">
    <property type="entry name" value="BARDET-BIEDL SYNDROME 10 PROTEIN"/>
    <property type="match status" value="1"/>
</dbReference>
<sequence length="572" mass="65575">MERSGKVIITRDGKEILSTLEICDPIVKITIDALFAQRSTIGDGTKVSFILLRKLLESLDFHIPVSSCETSRRQQIIKVLHEIQGNVLPTLMKKCMQYGTVKQSFYEIGNLKNILTEGCEGFFTCKFPKLISKSLSKLVINFLFYSCISGNDFLKRILNLYDSQISIFEVYKISLLKSSISEGYILTRDFKYFNINMNTDDVKTVFWTLDIEHKNGNGDSFYKLELCEEMILKSVSYKQNCFQKYASYLKSNGITCILSSVYFPDWAVSECRSQGISLVDMIDKVEWDFLVTHFKCSSIHSYLDLLDETTYIMIERVAPIVLGTGRFAKLSGIGCHQIVLCGSTVTQCKQFSAACHNALKYIKNWVEDSISFSDWKDNCENPNKNSLYYLIGKKSVNLDFHEVNSGLYYVPSGGYLELLLLYLIDNCEIVPKVSVIGSVLKTIFLEVPSILHRKACRKSHSNFLNYLTEVNNSFAKMMQYGCIELNNHREKSKKSALSAKENEKNCEESEFELTTDILHTYFKKQKFKCYQNPITTFHILLSVIQTSLLILNIECIFSTNKRISRVLEKNYT</sequence>
<evidence type="ECO:0000313" key="6">
    <source>
        <dbReference type="EMBL" id="CAL4197849.1"/>
    </source>
</evidence>
<evidence type="ECO:0000256" key="5">
    <source>
        <dbReference type="RuleBase" id="RU004187"/>
    </source>
</evidence>
<evidence type="ECO:0000256" key="3">
    <source>
        <dbReference type="ARBA" id="ARBA00022840"/>
    </source>
</evidence>
<dbReference type="PANTHER" id="PTHR14667">
    <property type="entry name" value="BARDET-BIEDL SYNDROME 10 PROTEIN"/>
    <property type="match status" value="1"/>
</dbReference>
<protein>
    <submittedName>
        <fullName evidence="6">Uncharacterized protein</fullName>
    </submittedName>
</protein>
<dbReference type="Proteomes" id="UP001497623">
    <property type="component" value="Unassembled WGS sequence"/>
</dbReference>
<dbReference type="PRINTS" id="PR00304">
    <property type="entry name" value="TCOMPLEXTCP1"/>
</dbReference>
<proteinExistence type="inferred from homology"/>
<dbReference type="GO" id="GO:0051131">
    <property type="term" value="P:chaperone-mediated protein complex assembly"/>
    <property type="evidence" value="ECO:0007669"/>
    <property type="project" value="InterPro"/>
</dbReference>
<dbReference type="InterPro" id="IPR002423">
    <property type="entry name" value="Cpn60/GroEL/TCP-1"/>
</dbReference>
<dbReference type="InterPro" id="IPR027409">
    <property type="entry name" value="GroEL-like_apical_dom_sf"/>
</dbReference>
<organism evidence="6 7">
    <name type="scientific">Meganyctiphanes norvegica</name>
    <name type="common">Northern krill</name>
    <name type="synonym">Thysanopoda norvegica</name>
    <dbReference type="NCBI Taxonomy" id="48144"/>
    <lineage>
        <taxon>Eukaryota</taxon>
        <taxon>Metazoa</taxon>
        <taxon>Ecdysozoa</taxon>
        <taxon>Arthropoda</taxon>
        <taxon>Crustacea</taxon>
        <taxon>Multicrustacea</taxon>
        <taxon>Malacostraca</taxon>
        <taxon>Eumalacostraca</taxon>
        <taxon>Eucarida</taxon>
        <taxon>Euphausiacea</taxon>
        <taxon>Euphausiidae</taxon>
        <taxon>Meganyctiphanes</taxon>
    </lineage>
</organism>
<comment type="caution">
    <text evidence="6">The sequence shown here is derived from an EMBL/GenBank/DDBJ whole genome shotgun (WGS) entry which is preliminary data.</text>
</comment>
<dbReference type="GO" id="GO:0005524">
    <property type="term" value="F:ATP binding"/>
    <property type="evidence" value="ECO:0007669"/>
    <property type="project" value="UniProtKB-KW"/>
</dbReference>
<dbReference type="InterPro" id="IPR017998">
    <property type="entry name" value="Chaperone_TCP-1"/>
</dbReference>